<organism evidence="1 2">
    <name type="scientific">Desulfonema magnum</name>
    <dbReference type="NCBI Taxonomy" id="45655"/>
    <lineage>
        <taxon>Bacteria</taxon>
        <taxon>Pseudomonadati</taxon>
        <taxon>Thermodesulfobacteriota</taxon>
        <taxon>Desulfobacteria</taxon>
        <taxon>Desulfobacterales</taxon>
        <taxon>Desulfococcaceae</taxon>
        <taxon>Desulfonema</taxon>
    </lineage>
</organism>
<accession>A0A975GU91</accession>
<dbReference type="KEGG" id="dmm:dnm_099590"/>
<proteinExistence type="predicted"/>
<dbReference type="AlphaFoldDB" id="A0A975GU91"/>
<name>A0A975GU91_9BACT</name>
<dbReference type="EMBL" id="CP061800">
    <property type="protein sequence ID" value="QTA93851.1"/>
    <property type="molecule type" value="Genomic_DNA"/>
</dbReference>
<gene>
    <name evidence="1" type="ORF">dnm_099590</name>
</gene>
<dbReference type="Proteomes" id="UP000663722">
    <property type="component" value="Chromosome"/>
</dbReference>
<evidence type="ECO:0000313" key="2">
    <source>
        <dbReference type="Proteomes" id="UP000663722"/>
    </source>
</evidence>
<keyword evidence="2" id="KW-1185">Reference proteome</keyword>
<evidence type="ECO:0000313" key="1">
    <source>
        <dbReference type="EMBL" id="QTA93851.1"/>
    </source>
</evidence>
<reference evidence="1" key="1">
    <citation type="journal article" date="2021" name="Microb. Physiol.">
        <title>Proteogenomic Insights into the Physiology of Marine, Sulfate-Reducing, Filamentous Desulfonema limicola and Desulfonema magnum.</title>
        <authorList>
            <person name="Schnaars V."/>
            <person name="Wohlbrand L."/>
            <person name="Scheve S."/>
            <person name="Hinrichs C."/>
            <person name="Reinhardt R."/>
            <person name="Rabus R."/>
        </authorList>
    </citation>
    <scope>NUCLEOTIDE SEQUENCE</scope>
    <source>
        <strain evidence="1">4be13</strain>
    </source>
</reference>
<protein>
    <submittedName>
        <fullName evidence="1">Uncharacterized protein</fullName>
    </submittedName>
</protein>
<sequence>MPTTADKKAVHSCFHRVGVNSDFGEISRVVGRNHRLFSESARKI</sequence>